<dbReference type="PANTHER" id="PTHR44825">
    <property type="match status" value="1"/>
</dbReference>
<dbReference type="InterPro" id="IPR036869">
    <property type="entry name" value="J_dom_sf"/>
</dbReference>
<dbReference type="InterPro" id="IPR052763">
    <property type="entry name" value="DnaJ_C4"/>
</dbReference>
<name>A0A4U5NUI8_STECR</name>
<protein>
    <recommendedName>
        <fullName evidence="3">J domain-containing protein</fullName>
    </recommendedName>
</protein>
<keyword evidence="2" id="KW-0812">Transmembrane</keyword>
<keyword evidence="5" id="KW-1185">Reference proteome</keyword>
<organism evidence="4 5">
    <name type="scientific">Steinernema carpocapsae</name>
    <name type="common">Entomopathogenic nematode</name>
    <dbReference type="NCBI Taxonomy" id="34508"/>
    <lineage>
        <taxon>Eukaryota</taxon>
        <taxon>Metazoa</taxon>
        <taxon>Ecdysozoa</taxon>
        <taxon>Nematoda</taxon>
        <taxon>Chromadorea</taxon>
        <taxon>Rhabditida</taxon>
        <taxon>Tylenchina</taxon>
        <taxon>Panagrolaimomorpha</taxon>
        <taxon>Strongyloidoidea</taxon>
        <taxon>Steinernematidae</taxon>
        <taxon>Steinernema</taxon>
    </lineage>
</organism>
<dbReference type="STRING" id="34508.A0A4U5NUI8"/>
<dbReference type="Pfam" id="PF00226">
    <property type="entry name" value="DnaJ"/>
    <property type="match status" value="1"/>
</dbReference>
<dbReference type="PRINTS" id="PR00625">
    <property type="entry name" value="JDOMAIN"/>
</dbReference>
<feature type="domain" description="J" evidence="3">
    <location>
        <begin position="18"/>
        <end position="85"/>
    </location>
</feature>
<keyword evidence="2" id="KW-0472">Membrane</keyword>
<evidence type="ECO:0000256" key="2">
    <source>
        <dbReference type="SAM" id="Phobius"/>
    </source>
</evidence>
<sequence>MNVTHRRCFSFSSALCRTYYDILGVDRTATTKDIKNAYYTLSKKYHPDATGAKPGDSTLRKFLELSDAYDILKDSEKRRIYDSQISASANASYYYDNSYANRNKRRTYSEDEVERIWKQYQDATRRNAPYETEWPFGSNRYARNRRPGTTHEFRRGPGWSYKKTTHTDKDGNQSTSYTFRDTDGTERTVHSNPISVNWDLLGKIFKVYMIAFFGVTVFQIFYGQAGSIVRSNREEWRRREEAFKEQQEKINRMMNAPPVPASAPVNVESETVYPSDNGPPR</sequence>
<dbReference type="InterPro" id="IPR001623">
    <property type="entry name" value="DnaJ_domain"/>
</dbReference>
<keyword evidence="2" id="KW-1133">Transmembrane helix</keyword>
<dbReference type="SMART" id="SM00271">
    <property type="entry name" value="DnaJ"/>
    <property type="match status" value="1"/>
</dbReference>
<dbReference type="Gene3D" id="1.10.287.110">
    <property type="entry name" value="DnaJ domain"/>
    <property type="match status" value="1"/>
</dbReference>
<dbReference type="SUPFAM" id="SSF46565">
    <property type="entry name" value="Chaperone J-domain"/>
    <property type="match status" value="1"/>
</dbReference>
<feature type="region of interest" description="Disordered" evidence="1">
    <location>
        <begin position="139"/>
        <end position="186"/>
    </location>
</feature>
<evidence type="ECO:0000259" key="3">
    <source>
        <dbReference type="PROSITE" id="PS50076"/>
    </source>
</evidence>
<dbReference type="CDD" id="cd06257">
    <property type="entry name" value="DnaJ"/>
    <property type="match status" value="1"/>
</dbReference>
<reference evidence="4 5" key="2">
    <citation type="journal article" date="2019" name="G3 (Bethesda)">
        <title>Hybrid Assembly of the Genome of the Entomopathogenic Nematode Steinernema carpocapsae Identifies the X-Chromosome.</title>
        <authorList>
            <person name="Serra L."/>
            <person name="Macchietto M."/>
            <person name="Macias-Munoz A."/>
            <person name="McGill C.J."/>
            <person name="Rodriguez I.M."/>
            <person name="Rodriguez B."/>
            <person name="Murad R."/>
            <person name="Mortazavi A."/>
        </authorList>
    </citation>
    <scope>NUCLEOTIDE SEQUENCE [LARGE SCALE GENOMIC DNA]</scope>
    <source>
        <strain evidence="4 5">ALL</strain>
    </source>
</reference>
<feature type="transmembrane region" description="Helical" evidence="2">
    <location>
        <begin position="207"/>
        <end position="229"/>
    </location>
</feature>
<comment type="caution">
    <text evidence="4">The sequence shown here is derived from an EMBL/GenBank/DDBJ whole genome shotgun (WGS) entry which is preliminary data.</text>
</comment>
<dbReference type="AlphaFoldDB" id="A0A4U5NUI8"/>
<gene>
    <name evidence="4" type="ORF">L596_011633</name>
</gene>
<feature type="region of interest" description="Disordered" evidence="1">
    <location>
        <begin position="250"/>
        <end position="281"/>
    </location>
</feature>
<dbReference type="OrthoDB" id="376357at2759"/>
<dbReference type="PANTHER" id="PTHR44825:SF1">
    <property type="entry name" value="DNAJ HOMOLOG SUBFAMILY C MEMBER 4"/>
    <property type="match status" value="1"/>
</dbReference>
<accession>A0A4U5NUI8</accession>
<reference evidence="4 5" key="1">
    <citation type="journal article" date="2015" name="Genome Biol.">
        <title>Comparative genomics of Steinernema reveals deeply conserved gene regulatory networks.</title>
        <authorList>
            <person name="Dillman A.R."/>
            <person name="Macchietto M."/>
            <person name="Porter C.F."/>
            <person name="Rogers A."/>
            <person name="Williams B."/>
            <person name="Antoshechkin I."/>
            <person name="Lee M.M."/>
            <person name="Goodwin Z."/>
            <person name="Lu X."/>
            <person name="Lewis E.E."/>
            <person name="Goodrich-Blair H."/>
            <person name="Stock S.P."/>
            <person name="Adams B.J."/>
            <person name="Sternberg P.W."/>
            <person name="Mortazavi A."/>
        </authorList>
    </citation>
    <scope>NUCLEOTIDE SEQUENCE [LARGE SCALE GENOMIC DNA]</scope>
    <source>
        <strain evidence="4 5">ALL</strain>
    </source>
</reference>
<dbReference type="EMBL" id="AZBU02000003">
    <property type="protein sequence ID" value="TKR87189.1"/>
    <property type="molecule type" value="Genomic_DNA"/>
</dbReference>
<dbReference type="PROSITE" id="PS50076">
    <property type="entry name" value="DNAJ_2"/>
    <property type="match status" value="1"/>
</dbReference>
<evidence type="ECO:0000256" key="1">
    <source>
        <dbReference type="SAM" id="MobiDB-lite"/>
    </source>
</evidence>
<evidence type="ECO:0000313" key="4">
    <source>
        <dbReference type="EMBL" id="TKR87189.1"/>
    </source>
</evidence>
<proteinExistence type="predicted"/>
<dbReference type="Proteomes" id="UP000298663">
    <property type="component" value="Unassembled WGS sequence"/>
</dbReference>
<evidence type="ECO:0000313" key="5">
    <source>
        <dbReference type="Proteomes" id="UP000298663"/>
    </source>
</evidence>